<evidence type="ECO:0000313" key="2">
    <source>
        <dbReference type="EMBL" id="MPC88923.1"/>
    </source>
</evidence>
<evidence type="ECO:0000256" key="1">
    <source>
        <dbReference type="SAM" id="MobiDB-lite"/>
    </source>
</evidence>
<feature type="region of interest" description="Disordered" evidence="1">
    <location>
        <begin position="13"/>
        <end position="40"/>
    </location>
</feature>
<dbReference type="EMBL" id="VSRR010079351">
    <property type="protein sequence ID" value="MPC88923.1"/>
    <property type="molecule type" value="Genomic_DNA"/>
</dbReference>
<name>A0A5B7J3A6_PORTR</name>
<proteinExistence type="predicted"/>
<gene>
    <name evidence="2" type="ORF">E2C01_083847</name>
</gene>
<evidence type="ECO:0000313" key="3">
    <source>
        <dbReference type="Proteomes" id="UP000324222"/>
    </source>
</evidence>
<protein>
    <submittedName>
        <fullName evidence="2">Uncharacterized protein</fullName>
    </submittedName>
</protein>
<reference evidence="2 3" key="1">
    <citation type="submission" date="2019-05" db="EMBL/GenBank/DDBJ databases">
        <title>Another draft genome of Portunus trituberculatus and its Hox gene families provides insights of decapod evolution.</title>
        <authorList>
            <person name="Jeong J.-H."/>
            <person name="Song I."/>
            <person name="Kim S."/>
            <person name="Choi T."/>
            <person name="Kim D."/>
            <person name="Ryu S."/>
            <person name="Kim W."/>
        </authorList>
    </citation>
    <scope>NUCLEOTIDE SEQUENCE [LARGE SCALE GENOMIC DNA]</scope>
    <source>
        <tissue evidence="2">Muscle</tissue>
    </source>
</reference>
<feature type="compositionally biased region" description="Polar residues" evidence="1">
    <location>
        <begin position="31"/>
        <end position="40"/>
    </location>
</feature>
<accession>A0A5B7J3A6</accession>
<organism evidence="2 3">
    <name type="scientific">Portunus trituberculatus</name>
    <name type="common">Swimming crab</name>
    <name type="synonym">Neptunus trituberculatus</name>
    <dbReference type="NCBI Taxonomy" id="210409"/>
    <lineage>
        <taxon>Eukaryota</taxon>
        <taxon>Metazoa</taxon>
        <taxon>Ecdysozoa</taxon>
        <taxon>Arthropoda</taxon>
        <taxon>Crustacea</taxon>
        <taxon>Multicrustacea</taxon>
        <taxon>Malacostraca</taxon>
        <taxon>Eumalacostraca</taxon>
        <taxon>Eucarida</taxon>
        <taxon>Decapoda</taxon>
        <taxon>Pleocyemata</taxon>
        <taxon>Brachyura</taxon>
        <taxon>Eubrachyura</taxon>
        <taxon>Portunoidea</taxon>
        <taxon>Portunidae</taxon>
        <taxon>Portuninae</taxon>
        <taxon>Portunus</taxon>
    </lineage>
</organism>
<keyword evidence="3" id="KW-1185">Reference proteome</keyword>
<comment type="caution">
    <text evidence="2">The sequence shown here is derived from an EMBL/GenBank/DDBJ whole genome shotgun (WGS) entry which is preliminary data.</text>
</comment>
<sequence>MKFIHAVMVCRSNSNSDSISSDNSCGISDSTITHHNSLLR</sequence>
<feature type="compositionally biased region" description="Low complexity" evidence="1">
    <location>
        <begin position="13"/>
        <end position="30"/>
    </location>
</feature>
<dbReference type="Proteomes" id="UP000324222">
    <property type="component" value="Unassembled WGS sequence"/>
</dbReference>
<dbReference type="AlphaFoldDB" id="A0A5B7J3A6"/>